<proteinExistence type="predicted"/>
<organism evidence="2 3">
    <name type="scientific">Paludisphaera borealis</name>
    <dbReference type="NCBI Taxonomy" id="1387353"/>
    <lineage>
        <taxon>Bacteria</taxon>
        <taxon>Pseudomonadati</taxon>
        <taxon>Planctomycetota</taxon>
        <taxon>Planctomycetia</taxon>
        <taxon>Isosphaerales</taxon>
        <taxon>Isosphaeraceae</taxon>
        <taxon>Paludisphaera</taxon>
    </lineage>
</organism>
<evidence type="ECO:0000313" key="3">
    <source>
        <dbReference type="Proteomes" id="UP000186309"/>
    </source>
</evidence>
<dbReference type="Proteomes" id="UP000186309">
    <property type="component" value="Chromosome"/>
</dbReference>
<feature type="region of interest" description="Disordered" evidence="1">
    <location>
        <begin position="1"/>
        <end position="26"/>
    </location>
</feature>
<name>A0A1U7CQF2_9BACT</name>
<evidence type="ECO:0000313" key="2">
    <source>
        <dbReference type="EMBL" id="APW61162.1"/>
    </source>
</evidence>
<dbReference type="AlphaFoldDB" id="A0A1U7CQF2"/>
<keyword evidence="3" id="KW-1185">Reference proteome</keyword>
<dbReference type="EMBL" id="CP019082">
    <property type="protein sequence ID" value="APW61162.1"/>
    <property type="molecule type" value="Genomic_DNA"/>
</dbReference>
<feature type="region of interest" description="Disordered" evidence="1">
    <location>
        <begin position="372"/>
        <end position="453"/>
    </location>
</feature>
<gene>
    <name evidence="2" type="ORF">BSF38_02666</name>
</gene>
<accession>A0A1U7CQF2</accession>
<sequence length="453" mass="50630">MSTDAQLQANRANAKKSCGPKTDEGKAKSRLNALKHGLRAKTGNPVLPHEDPAELEAKIQDWIDDYQPTNAVERELVSRAARISWSLDRAERYETALLARKVRKAMLRSRAKRTEKVCDLGRKLFYMAGKRLLPISGPAWTDDPSAFVARLEESPEGAQWLLDRWVEIRCLIISNEDWTFLDQFKFVRLLGKQPLAAIDDPELNEIFLAWETIEEKWGTRFWLQMQEMTPYEDPAFSAWRVWREIVPRPESPEAGVAFLRSIAEREIERLQDLLVDLEEIEGDDALELAEQASFSASDAFERLRRFQTARTRELLRTIDLLAKLRAAEKKATKEPNPPAPRKPAARPSSYRSDPIENLVAEGMTDYLAKLLEAGERPSRSPKNRANEANARESEPSTLQQVMNPVVGSLGSKRSQSGAGSSRPSEAAVEAEPDRAAGSNGSGPVCGGDGAVLS</sequence>
<feature type="region of interest" description="Disordered" evidence="1">
    <location>
        <begin position="328"/>
        <end position="352"/>
    </location>
</feature>
<evidence type="ECO:0000256" key="1">
    <source>
        <dbReference type="SAM" id="MobiDB-lite"/>
    </source>
</evidence>
<dbReference type="KEGG" id="pbor:BSF38_02666"/>
<feature type="compositionally biased region" description="Polar residues" evidence="1">
    <location>
        <begin position="1"/>
        <end position="11"/>
    </location>
</feature>
<protein>
    <submittedName>
        <fullName evidence="2">Uncharacterized protein</fullName>
    </submittedName>
</protein>
<dbReference type="OrthoDB" id="21490at2"/>
<reference evidence="3" key="1">
    <citation type="submission" date="2016-12" db="EMBL/GenBank/DDBJ databases">
        <title>Comparative genomics of four Isosphaeraceae planctomycetes: a common pool of plasmids and glycoside hydrolase genes.</title>
        <authorList>
            <person name="Ivanova A."/>
        </authorList>
    </citation>
    <scope>NUCLEOTIDE SEQUENCE [LARGE SCALE GENOMIC DNA]</scope>
    <source>
        <strain evidence="3">PX4</strain>
    </source>
</reference>
<feature type="compositionally biased region" description="Polar residues" evidence="1">
    <location>
        <begin position="411"/>
        <end position="423"/>
    </location>
</feature>
<dbReference type="RefSeq" id="WP_076346312.1">
    <property type="nucleotide sequence ID" value="NZ_CP019082.1"/>
</dbReference>
<feature type="compositionally biased region" description="Gly residues" evidence="1">
    <location>
        <begin position="439"/>
        <end position="453"/>
    </location>
</feature>